<feature type="transmembrane region" description="Helical" evidence="1">
    <location>
        <begin position="12"/>
        <end position="30"/>
    </location>
</feature>
<protein>
    <submittedName>
        <fullName evidence="2">Uncharacterized protein</fullName>
    </submittedName>
</protein>
<organism evidence="2">
    <name type="scientific">Lotus japonicus</name>
    <name type="common">Lotus corniculatus var. japonicus</name>
    <dbReference type="NCBI Taxonomy" id="34305"/>
    <lineage>
        <taxon>Eukaryota</taxon>
        <taxon>Viridiplantae</taxon>
        <taxon>Streptophyta</taxon>
        <taxon>Embryophyta</taxon>
        <taxon>Tracheophyta</taxon>
        <taxon>Spermatophyta</taxon>
        <taxon>Magnoliopsida</taxon>
        <taxon>eudicotyledons</taxon>
        <taxon>Gunneridae</taxon>
        <taxon>Pentapetalae</taxon>
        <taxon>rosids</taxon>
        <taxon>fabids</taxon>
        <taxon>Fabales</taxon>
        <taxon>Fabaceae</taxon>
        <taxon>Papilionoideae</taxon>
        <taxon>50 kb inversion clade</taxon>
        <taxon>NPAAA clade</taxon>
        <taxon>Hologalegina</taxon>
        <taxon>robinioid clade</taxon>
        <taxon>Loteae</taxon>
        <taxon>Lotus</taxon>
    </lineage>
</organism>
<evidence type="ECO:0000313" key="2">
    <source>
        <dbReference type="EMBL" id="AFK33875.1"/>
    </source>
</evidence>
<accession>I3S0T3</accession>
<reference evidence="2" key="1">
    <citation type="submission" date="2012-05" db="EMBL/GenBank/DDBJ databases">
        <authorList>
            <person name="Krishnakumar V."/>
            <person name="Cheung F."/>
            <person name="Xiao Y."/>
            <person name="Chan A."/>
            <person name="Moskal W.A."/>
            <person name="Town C.D."/>
        </authorList>
    </citation>
    <scope>NUCLEOTIDE SEQUENCE</scope>
</reference>
<proteinExistence type="evidence at transcript level"/>
<keyword evidence="1" id="KW-1133">Transmembrane helix</keyword>
<dbReference type="AlphaFoldDB" id="I3S0T3"/>
<keyword evidence="1" id="KW-0812">Transmembrane</keyword>
<dbReference type="EMBL" id="BT134080">
    <property type="protein sequence ID" value="AFK33875.1"/>
    <property type="molecule type" value="mRNA"/>
</dbReference>
<sequence>MKIPKKKAKDIRSLAIITIIVTTIIIATNIDTTWMRREITHPSSRSNPMGSIWSS</sequence>
<evidence type="ECO:0000256" key="1">
    <source>
        <dbReference type="SAM" id="Phobius"/>
    </source>
</evidence>
<name>I3S0T3_LOTJA</name>
<keyword evidence="1" id="KW-0472">Membrane</keyword>